<dbReference type="SUPFAM" id="SSF53383">
    <property type="entry name" value="PLP-dependent transferases"/>
    <property type="match status" value="1"/>
</dbReference>
<dbReference type="PANTHER" id="PTHR11999:SF70">
    <property type="entry name" value="MIP05841P"/>
    <property type="match status" value="1"/>
</dbReference>
<dbReference type="Pfam" id="PF00282">
    <property type="entry name" value="Pyridoxal_deC"/>
    <property type="match status" value="1"/>
</dbReference>
<keyword evidence="5 6" id="KW-0456">Lyase</keyword>
<comment type="caution">
    <text evidence="7">The sequence shown here is derived from an EMBL/GenBank/DDBJ whole genome shotgun (WGS) entry which is preliminary data.</text>
</comment>
<evidence type="ECO:0000256" key="4">
    <source>
        <dbReference type="ARBA" id="ARBA00022898"/>
    </source>
</evidence>
<evidence type="ECO:0000256" key="1">
    <source>
        <dbReference type="ARBA" id="ARBA00001933"/>
    </source>
</evidence>
<evidence type="ECO:0000256" key="5">
    <source>
        <dbReference type="ARBA" id="ARBA00023239"/>
    </source>
</evidence>
<evidence type="ECO:0000256" key="2">
    <source>
        <dbReference type="ARBA" id="ARBA00009533"/>
    </source>
</evidence>
<reference evidence="7 8" key="1">
    <citation type="submission" date="2020-09" db="EMBL/GenBank/DDBJ databases">
        <title>Photobacterium sp. CAU 1568 isolated from sand of Sido Beach.</title>
        <authorList>
            <person name="Kim W."/>
        </authorList>
    </citation>
    <scope>NUCLEOTIDE SEQUENCE [LARGE SCALE GENOMIC DNA]</scope>
    <source>
        <strain evidence="7 8">CAU 1568</strain>
    </source>
</reference>
<dbReference type="Gene3D" id="3.40.640.10">
    <property type="entry name" value="Type I PLP-dependent aspartate aminotransferase-like (Major domain)"/>
    <property type="match status" value="1"/>
</dbReference>
<accession>A0ABR9BNB1</accession>
<sequence>MKQENQLHGSSLNLAPEQIKKICAEIVDYLSNKENPRYTQKVRPKLTDRQYSDLSALERMPYHGSEAVSTFEKYIQLLTTQAVSTSHPGFLAYIMGAASDVSVLADFLAAAISAPQTSASTSHLTTMIEAQTIKWMCQLLGYPETGSGLFVSGGSVANLIALQAAIKKKRTQNIVDLNQYRVYVSKYSHSSISSAVSISGLLPDQCIQYIETTQEHTLSISDLKTKIKHDQEYGYIPLMVIGIAGCTSLGVIDPLLVLSDICMKEDIWFHIDAAYGGFAVLSQEYSEALKGMQFSDSLTIDPHKWMYAAADVGCILVKDPNILFNTFNQSGAYYSSDDLTFSNHLQFRDLGIQTTRSFRALKVKLSLEIAGRIGYQQMIEKDIHLAKYAYKLALDHPNLEAYSCHLSIVTLRFNPNLATDENFISETNLNKINQEIIDDLHQLGDFFPSHTWVNNKYLIRLCIVNLNTTEETIHGLLEAIDEVGKSKTCNYLTHMSTQ</sequence>
<dbReference type="Proteomes" id="UP000649768">
    <property type="component" value="Unassembled WGS sequence"/>
</dbReference>
<dbReference type="InterPro" id="IPR015421">
    <property type="entry name" value="PyrdxlP-dep_Trfase_major"/>
</dbReference>
<dbReference type="RefSeq" id="WP_192016712.1">
    <property type="nucleotide sequence ID" value="NZ_JACYTP010000010.1"/>
</dbReference>
<gene>
    <name evidence="7" type="ORF">IFO68_15305</name>
</gene>
<keyword evidence="3" id="KW-0210">Decarboxylase</keyword>
<dbReference type="InterPro" id="IPR015422">
    <property type="entry name" value="PyrdxlP-dep_Trfase_small"/>
</dbReference>
<dbReference type="Gene3D" id="3.90.1150.170">
    <property type="match status" value="1"/>
</dbReference>
<dbReference type="PANTHER" id="PTHR11999">
    <property type="entry name" value="GROUP II PYRIDOXAL-5-PHOSPHATE DECARBOXYLASE"/>
    <property type="match status" value="1"/>
</dbReference>
<dbReference type="InterPro" id="IPR015424">
    <property type="entry name" value="PyrdxlP-dep_Trfase"/>
</dbReference>
<evidence type="ECO:0000256" key="6">
    <source>
        <dbReference type="RuleBase" id="RU000382"/>
    </source>
</evidence>
<keyword evidence="8" id="KW-1185">Reference proteome</keyword>
<keyword evidence="4 6" id="KW-0663">Pyridoxal phosphate</keyword>
<organism evidence="7 8">
    <name type="scientific">Photobacterium arenosum</name>
    <dbReference type="NCBI Taxonomy" id="2774143"/>
    <lineage>
        <taxon>Bacteria</taxon>
        <taxon>Pseudomonadati</taxon>
        <taxon>Pseudomonadota</taxon>
        <taxon>Gammaproteobacteria</taxon>
        <taxon>Vibrionales</taxon>
        <taxon>Vibrionaceae</taxon>
        <taxon>Photobacterium</taxon>
    </lineage>
</organism>
<dbReference type="InterPro" id="IPR002129">
    <property type="entry name" value="PyrdxlP-dep_de-COase"/>
</dbReference>
<evidence type="ECO:0000313" key="8">
    <source>
        <dbReference type="Proteomes" id="UP000649768"/>
    </source>
</evidence>
<proteinExistence type="inferred from homology"/>
<keyword evidence="7" id="KW-0032">Aminotransferase</keyword>
<name>A0ABR9BNB1_9GAMM</name>
<protein>
    <submittedName>
        <fullName evidence="7">Aminotransferase class V-fold PLP-dependent enzyme</fullName>
    </submittedName>
</protein>
<dbReference type="GO" id="GO:0008483">
    <property type="term" value="F:transaminase activity"/>
    <property type="evidence" value="ECO:0007669"/>
    <property type="project" value="UniProtKB-KW"/>
</dbReference>
<dbReference type="InterPro" id="IPR010977">
    <property type="entry name" value="Aromatic_deC"/>
</dbReference>
<comment type="similarity">
    <text evidence="2 6">Belongs to the group II decarboxylase family.</text>
</comment>
<dbReference type="EMBL" id="JACYTP010000010">
    <property type="protein sequence ID" value="MBD8514049.1"/>
    <property type="molecule type" value="Genomic_DNA"/>
</dbReference>
<evidence type="ECO:0000313" key="7">
    <source>
        <dbReference type="EMBL" id="MBD8514049.1"/>
    </source>
</evidence>
<keyword evidence="7" id="KW-0808">Transferase</keyword>
<comment type="cofactor">
    <cofactor evidence="1 6">
        <name>pyridoxal 5'-phosphate</name>
        <dbReference type="ChEBI" id="CHEBI:597326"/>
    </cofactor>
</comment>
<dbReference type="Gene3D" id="3.90.1150.10">
    <property type="entry name" value="Aspartate Aminotransferase, domain 1"/>
    <property type="match status" value="1"/>
</dbReference>
<evidence type="ECO:0000256" key="3">
    <source>
        <dbReference type="ARBA" id="ARBA00022793"/>
    </source>
</evidence>